<dbReference type="PANTHER" id="PTHR16537:SF1">
    <property type="entry name" value="PROTEIN ZNRD2"/>
    <property type="match status" value="1"/>
</dbReference>
<dbReference type="EMBL" id="HE797199">
    <property type="protein sequence ID" value="CCM05645.1"/>
    <property type="molecule type" value="Genomic_DNA"/>
</dbReference>
<accession>J4GVS3</accession>
<feature type="region of interest" description="Disordered" evidence="1">
    <location>
        <begin position="56"/>
        <end position="128"/>
    </location>
</feature>
<proteinExistence type="predicted"/>
<organism evidence="2 3">
    <name type="scientific">Fibroporia radiculosa</name>
    <dbReference type="NCBI Taxonomy" id="599839"/>
    <lineage>
        <taxon>Eukaryota</taxon>
        <taxon>Fungi</taxon>
        <taxon>Dikarya</taxon>
        <taxon>Basidiomycota</taxon>
        <taxon>Agaricomycotina</taxon>
        <taxon>Agaricomycetes</taxon>
        <taxon>Polyporales</taxon>
        <taxon>Fibroporiaceae</taxon>
        <taxon>Fibroporia</taxon>
    </lineage>
</organism>
<feature type="compositionally biased region" description="Low complexity" evidence="1">
    <location>
        <begin position="78"/>
        <end position="96"/>
    </location>
</feature>
<sequence>MTTIVDVSGKLGEYMLKGWILTDEICTQCRKVPLMRSPKAPISHFCANCDNVSATPSASFQAPSNQPGATQIRMQSLPSSTSTSHRSHSRSSTPPTEISDSLSSPTFALPVDTEEIMRRRQQSDNASSEIGRRMLKGWAMLAEECPNLQCYGIPLVRPPKTGAEKDPRKECVVCGTVYVEENDEFGGKRLVPLIANATSDSTNQPLANFAQAAPTSSITITARDKGKARLLATSEAPPPFSMANAKSPLNIPLTSSSPTYVALDSSAKSLELALHALSERMMLLAGGPILDPSVIAQTADAMSKVSQALTQVKQLQWSEREAVGA</sequence>
<dbReference type="Pfam" id="PF06677">
    <property type="entry name" value="Auto_anti-p27"/>
    <property type="match status" value="2"/>
</dbReference>
<evidence type="ECO:0008006" key="4">
    <source>
        <dbReference type="Google" id="ProtNLM"/>
    </source>
</evidence>
<dbReference type="HOGENOM" id="CLU_069689_0_0_1"/>
<dbReference type="Proteomes" id="UP000006352">
    <property type="component" value="Unassembled WGS sequence"/>
</dbReference>
<dbReference type="InterPro" id="IPR009563">
    <property type="entry name" value="SSSCA1"/>
</dbReference>
<dbReference type="PANTHER" id="PTHR16537">
    <property type="entry name" value="SJOEGREN SYNDROME/SCLERODERMA AUTOANTIGEN 1"/>
    <property type="match status" value="1"/>
</dbReference>
<reference evidence="2 3" key="1">
    <citation type="journal article" date="2012" name="Appl. Environ. Microbiol.">
        <title>Short-read sequencing for genomic analysis of the brown rot fungus Fibroporia radiculosa.</title>
        <authorList>
            <person name="Tang J.D."/>
            <person name="Perkins A.D."/>
            <person name="Sonstegard T.S."/>
            <person name="Schroeder S.G."/>
            <person name="Burgess S.C."/>
            <person name="Diehl S.V."/>
        </authorList>
    </citation>
    <scope>NUCLEOTIDE SEQUENCE [LARGE SCALE GENOMIC DNA]</scope>
    <source>
        <strain evidence="2 3">TFFH 294</strain>
    </source>
</reference>
<feature type="compositionally biased region" description="Polar residues" evidence="1">
    <location>
        <begin position="56"/>
        <end position="77"/>
    </location>
</feature>
<evidence type="ECO:0000313" key="2">
    <source>
        <dbReference type="EMBL" id="CCM05645.1"/>
    </source>
</evidence>
<dbReference type="OrthoDB" id="28939at2759"/>
<dbReference type="RefSeq" id="XP_012184928.1">
    <property type="nucleotide sequence ID" value="XM_012329538.1"/>
</dbReference>
<dbReference type="InterPro" id="IPR051888">
    <property type="entry name" value="UPF0148_domain"/>
</dbReference>
<gene>
    <name evidence="2" type="ORF">FIBRA_07875</name>
</gene>
<dbReference type="GeneID" id="24100556"/>
<dbReference type="AlphaFoldDB" id="J4GVS3"/>
<keyword evidence="3" id="KW-1185">Reference proteome</keyword>
<evidence type="ECO:0000256" key="1">
    <source>
        <dbReference type="SAM" id="MobiDB-lite"/>
    </source>
</evidence>
<protein>
    <recommendedName>
        <fullName evidence="4">Sjogrens syndrome scleroderma autoantigen 1 family protein</fullName>
    </recommendedName>
</protein>
<name>J4GVS3_9APHY</name>
<evidence type="ECO:0000313" key="3">
    <source>
        <dbReference type="Proteomes" id="UP000006352"/>
    </source>
</evidence>
<dbReference type="STRING" id="599839.J4GVS3"/>
<dbReference type="InParanoid" id="J4GVS3"/>